<accession>A0A0A1T3M5</accession>
<dbReference type="InterPro" id="IPR019438">
    <property type="entry name" value="Q_salvage"/>
</dbReference>
<evidence type="ECO:0000256" key="2">
    <source>
        <dbReference type="ARBA" id="ARBA00035119"/>
    </source>
</evidence>
<dbReference type="PANTHER" id="PTHR21314">
    <property type="entry name" value="QUEUOSINE 5'-PHOSPHATE N-GLYCOSYLASE_HYDROLASE-RELATED"/>
    <property type="match status" value="1"/>
</dbReference>
<dbReference type="EC" id="3.2.2.-" evidence="6"/>
<evidence type="ECO:0000256" key="4">
    <source>
        <dbReference type="ARBA" id="ARBA00035393"/>
    </source>
</evidence>
<keyword evidence="8" id="KW-1185">Reference proteome</keyword>
<gene>
    <name evidence="7" type="ORF">VHEMI00159</name>
</gene>
<evidence type="ECO:0000256" key="6">
    <source>
        <dbReference type="RuleBase" id="RU365002"/>
    </source>
</evidence>
<evidence type="ECO:0000313" key="7">
    <source>
        <dbReference type="EMBL" id="CEJ79949.1"/>
    </source>
</evidence>
<dbReference type="STRING" id="1531966.A0A0A1T3M5"/>
<evidence type="ECO:0000313" key="8">
    <source>
        <dbReference type="Proteomes" id="UP000039046"/>
    </source>
</evidence>
<dbReference type="OrthoDB" id="416777at2759"/>
<comment type="function">
    <text evidence="6">Catalyzes the hydrolysis of queuosine 5'-phosphate, releasing the nucleobase queuine (q). Is required for salvage of queuine from exogenous queuosine (Q) that is imported and then converted to queuosine 5'-phosphate intracellularly.</text>
</comment>
<sequence>MLAGRAVKYCDENFPSDNLAARSQQQQANTIDIGYNCTVKQYQRIITMSDDEADPELLELLRQHLQGKLNVSDEPDTGVLESAEYVYNNCIDVAIDMRATKNAAESIYQQMQEKKFSTAFWSEHELHPKTKDESTVAFIFTMDLLNFSFWSALPNDERFAIDYRDKKWTGYWSLVAGMQRALDEGIPITDPSFWTNEEECNMDKMKHIFRSATDEEMPLLAERLECLRESGRVLEEKYGGAFTNVIAEADLSASRLVNMLAQDFTCFNDEHSFNGRKKPIRIMKRAQILVADVWACFQGESFGTFNDIDKITMFADYRVPQILSGLGALYYSPTIAAAIKNKEMIETGTPWEIQLRACSIWCVELIIREIRKKHPDTNVNAILIDFFLYDTIKELEAEGKEPGPHHRTRSMWY</sequence>
<evidence type="ECO:0000256" key="5">
    <source>
        <dbReference type="ARBA" id="ARBA00048204"/>
    </source>
</evidence>
<reference evidence="7 8" key="1">
    <citation type="journal article" date="2015" name="Genome Announc.">
        <title>Draft Genome Sequence and Gene Annotation of the Entomopathogenic Fungus Verticillium hemipterigenum.</title>
        <authorList>
            <person name="Horn F."/>
            <person name="Habel A."/>
            <person name="Scharf D.H."/>
            <person name="Dworschak J."/>
            <person name="Brakhage A.A."/>
            <person name="Guthke R."/>
            <person name="Hertweck C."/>
            <person name="Linde J."/>
        </authorList>
    </citation>
    <scope>NUCLEOTIDE SEQUENCE [LARGE SCALE GENOMIC DNA]</scope>
</reference>
<dbReference type="GO" id="GO:0006400">
    <property type="term" value="P:tRNA modification"/>
    <property type="evidence" value="ECO:0007669"/>
    <property type="project" value="TreeGrafter"/>
</dbReference>
<dbReference type="HOGENOM" id="CLU_036001_2_1_1"/>
<dbReference type="AlphaFoldDB" id="A0A0A1T3M5"/>
<dbReference type="PANTHER" id="PTHR21314:SF0">
    <property type="entry name" value="QUEUOSINE 5'-PHOSPHATE N-GLYCOSYLASE_HYDROLASE"/>
    <property type="match status" value="1"/>
</dbReference>
<proteinExistence type="inferred from homology"/>
<dbReference type="GO" id="GO:0016787">
    <property type="term" value="F:hydrolase activity"/>
    <property type="evidence" value="ECO:0007669"/>
    <property type="project" value="UniProtKB-KW"/>
</dbReference>
<dbReference type="Proteomes" id="UP000039046">
    <property type="component" value="Unassembled WGS sequence"/>
</dbReference>
<evidence type="ECO:0000256" key="1">
    <source>
        <dbReference type="ARBA" id="ARBA00022801"/>
    </source>
</evidence>
<dbReference type="EMBL" id="CDHN01000001">
    <property type="protein sequence ID" value="CEJ79949.1"/>
    <property type="molecule type" value="Genomic_DNA"/>
</dbReference>
<comment type="similarity">
    <text evidence="2 6">Belongs to the QNG1 protein family.</text>
</comment>
<organism evidence="7 8">
    <name type="scientific">[Torrubiella] hemipterigena</name>
    <dbReference type="NCBI Taxonomy" id="1531966"/>
    <lineage>
        <taxon>Eukaryota</taxon>
        <taxon>Fungi</taxon>
        <taxon>Dikarya</taxon>
        <taxon>Ascomycota</taxon>
        <taxon>Pezizomycotina</taxon>
        <taxon>Sordariomycetes</taxon>
        <taxon>Hypocreomycetidae</taxon>
        <taxon>Hypocreales</taxon>
        <taxon>Clavicipitaceae</taxon>
        <taxon>Clavicipitaceae incertae sedis</taxon>
        <taxon>'Torrubiella' clade</taxon>
    </lineage>
</organism>
<evidence type="ECO:0000256" key="3">
    <source>
        <dbReference type="ARBA" id="ARBA00035306"/>
    </source>
</evidence>
<keyword evidence="1 6" id="KW-0378">Hydrolase</keyword>
<dbReference type="Pfam" id="PF10343">
    <property type="entry name" value="Q_salvage"/>
    <property type="match status" value="1"/>
</dbReference>
<name>A0A0A1T3M5_9HYPO</name>
<protein>
    <recommendedName>
        <fullName evidence="3 6">Queuosine 5'-phosphate N-glycosylase/hydrolase</fullName>
        <ecNumber evidence="6">3.2.2.-</ecNumber>
    </recommendedName>
    <alternativeName>
        <fullName evidence="4 6">Queuosine-nucleotide N-glycosylase/hydrolase</fullName>
    </alternativeName>
</protein>
<comment type="catalytic activity">
    <reaction evidence="5 6">
        <text>queuosine 5'-phosphate + H2O = queuine + D-ribose 5-phosphate</text>
        <dbReference type="Rhea" id="RHEA:75387"/>
        <dbReference type="ChEBI" id="CHEBI:15377"/>
        <dbReference type="ChEBI" id="CHEBI:17433"/>
        <dbReference type="ChEBI" id="CHEBI:78346"/>
        <dbReference type="ChEBI" id="CHEBI:194371"/>
    </reaction>
    <physiologicalReaction direction="left-to-right" evidence="5 6">
        <dbReference type="Rhea" id="RHEA:75388"/>
    </physiologicalReaction>
</comment>